<accession>A0A7Y8BJQ8</accession>
<evidence type="ECO:0000313" key="3">
    <source>
        <dbReference type="Proteomes" id="UP000582981"/>
    </source>
</evidence>
<dbReference type="Proteomes" id="UP000582981">
    <property type="component" value="Unassembled WGS sequence"/>
</dbReference>
<sequence>MRIEVMMNSMIRAVDSLFPSFNAERWAGETPIDIQDALQDQLRGYLGRGFTLVLLGRGGESGSHHYSLQIYHDKSGQHLELHGVFDRQCVQDLFKVAQQMKARFQSAAQAGGNKVRLLEVPRLSTKAEGTHATATALPKSFSSASRSA</sequence>
<gene>
    <name evidence="2" type="ORF">HX829_07480</name>
</gene>
<organism evidence="2 3">
    <name type="scientific">Pseudomonas gingeri</name>
    <dbReference type="NCBI Taxonomy" id="117681"/>
    <lineage>
        <taxon>Bacteria</taxon>
        <taxon>Pseudomonadati</taxon>
        <taxon>Pseudomonadota</taxon>
        <taxon>Gammaproteobacteria</taxon>
        <taxon>Pseudomonadales</taxon>
        <taxon>Pseudomonadaceae</taxon>
        <taxon>Pseudomonas</taxon>
    </lineage>
</organism>
<name>A0A7Y8BJQ8_9PSED</name>
<evidence type="ECO:0000256" key="1">
    <source>
        <dbReference type="SAM" id="MobiDB-lite"/>
    </source>
</evidence>
<dbReference type="RefSeq" id="WP_177143694.1">
    <property type="nucleotide sequence ID" value="NZ_JACAPU010000011.1"/>
</dbReference>
<dbReference type="EMBL" id="JACAPU010000011">
    <property type="protein sequence ID" value="NWB46331.1"/>
    <property type="molecule type" value="Genomic_DNA"/>
</dbReference>
<comment type="caution">
    <text evidence="2">The sequence shown here is derived from an EMBL/GenBank/DDBJ whole genome shotgun (WGS) entry which is preliminary data.</text>
</comment>
<dbReference type="AlphaFoldDB" id="A0A7Y8BJQ8"/>
<proteinExistence type="predicted"/>
<reference evidence="2 3" key="1">
    <citation type="submission" date="2020-04" db="EMBL/GenBank/DDBJ databases">
        <title>Molecular characterization of pseudomonads from Agaricus bisporus reveal novel blotch 2 pathogens in Western Europe.</title>
        <authorList>
            <person name="Taparia T."/>
            <person name="Krijger M."/>
            <person name="Haynes E."/>
            <person name="Elpinstone J.G."/>
            <person name="Noble R."/>
            <person name="Van Der Wolf J."/>
        </authorList>
    </citation>
    <scope>NUCLEOTIDE SEQUENCE [LARGE SCALE GENOMIC DNA]</scope>
    <source>
        <strain evidence="2 3">F1001</strain>
    </source>
</reference>
<evidence type="ECO:0000313" key="2">
    <source>
        <dbReference type="EMBL" id="NWB46331.1"/>
    </source>
</evidence>
<feature type="region of interest" description="Disordered" evidence="1">
    <location>
        <begin position="128"/>
        <end position="148"/>
    </location>
</feature>
<protein>
    <submittedName>
        <fullName evidence="2">Uncharacterized protein</fullName>
    </submittedName>
</protein>